<dbReference type="RefSeq" id="WP_188123859.1">
    <property type="nucleotide sequence ID" value="NZ_BOMP01000124.1"/>
</dbReference>
<organism evidence="3 4">
    <name type="scientific">Actinoplanes lobatus</name>
    <dbReference type="NCBI Taxonomy" id="113568"/>
    <lineage>
        <taxon>Bacteria</taxon>
        <taxon>Bacillati</taxon>
        <taxon>Actinomycetota</taxon>
        <taxon>Actinomycetes</taxon>
        <taxon>Micromonosporales</taxon>
        <taxon>Micromonosporaceae</taxon>
        <taxon>Actinoplanes</taxon>
    </lineage>
</organism>
<name>A0A7W7HJY0_9ACTN</name>
<protein>
    <submittedName>
        <fullName evidence="3">Uncharacterized protein</fullName>
    </submittedName>
</protein>
<reference evidence="2 5" key="2">
    <citation type="submission" date="2021-01" db="EMBL/GenBank/DDBJ databases">
        <title>Whole genome shotgun sequence of Actinoplanes lobatus NBRC 12513.</title>
        <authorList>
            <person name="Komaki H."/>
            <person name="Tamura T."/>
        </authorList>
    </citation>
    <scope>NUCLEOTIDE SEQUENCE [LARGE SCALE GENOMIC DNA]</scope>
    <source>
        <strain evidence="2 5">NBRC 12513</strain>
    </source>
</reference>
<evidence type="ECO:0000256" key="1">
    <source>
        <dbReference type="SAM" id="MobiDB-lite"/>
    </source>
</evidence>
<gene>
    <name evidence="2" type="ORF">Alo02nite_72680</name>
    <name evidence="3" type="ORF">BJ964_006064</name>
</gene>
<comment type="caution">
    <text evidence="3">The sequence shown here is derived from an EMBL/GenBank/DDBJ whole genome shotgun (WGS) entry which is preliminary data.</text>
</comment>
<sequence length="82" mass="9142">MDRVVEALLSAVAVLEDFLQHYSHEHLAINALEEIADKLGDMDSDERRRSDDAIARIAAARDRETPNSGDWVREVPGKLGLT</sequence>
<dbReference type="Proteomes" id="UP000590511">
    <property type="component" value="Unassembled WGS sequence"/>
</dbReference>
<dbReference type="AlphaFoldDB" id="A0A7W7HJY0"/>
<accession>A0A7W7HJY0</accession>
<feature type="region of interest" description="Disordered" evidence="1">
    <location>
        <begin position="59"/>
        <end position="82"/>
    </location>
</feature>
<reference evidence="3 4" key="1">
    <citation type="submission" date="2020-08" db="EMBL/GenBank/DDBJ databases">
        <title>Sequencing the genomes of 1000 actinobacteria strains.</title>
        <authorList>
            <person name="Klenk H.-P."/>
        </authorList>
    </citation>
    <scope>NUCLEOTIDE SEQUENCE [LARGE SCALE GENOMIC DNA]</scope>
    <source>
        <strain evidence="3 4">DSM 43150</strain>
    </source>
</reference>
<dbReference type="Proteomes" id="UP000631312">
    <property type="component" value="Unassembled WGS sequence"/>
</dbReference>
<evidence type="ECO:0000313" key="3">
    <source>
        <dbReference type="EMBL" id="MBB4751903.1"/>
    </source>
</evidence>
<feature type="compositionally biased region" description="Basic and acidic residues" evidence="1">
    <location>
        <begin position="59"/>
        <end position="76"/>
    </location>
</feature>
<evidence type="ECO:0000313" key="4">
    <source>
        <dbReference type="Proteomes" id="UP000590511"/>
    </source>
</evidence>
<keyword evidence="5" id="KW-1185">Reference proteome</keyword>
<dbReference type="EMBL" id="BOMP01000124">
    <property type="protein sequence ID" value="GIE44370.1"/>
    <property type="molecule type" value="Genomic_DNA"/>
</dbReference>
<evidence type="ECO:0000313" key="2">
    <source>
        <dbReference type="EMBL" id="GIE44370.1"/>
    </source>
</evidence>
<proteinExistence type="predicted"/>
<dbReference type="EMBL" id="JACHNC010000001">
    <property type="protein sequence ID" value="MBB4751903.1"/>
    <property type="molecule type" value="Genomic_DNA"/>
</dbReference>
<evidence type="ECO:0000313" key="5">
    <source>
        <dbReference type="Proteomes" id="UP000631312"/>
    </source>
</evidence>